<organism evidence="1 2">
    <name type="scientific">Micromonospora globbae</name>
    <dbReference type="NCBI Taxonomy" id="1894969"/>
    <lineage>
        <taxon>Bacteria</taxon>
        <taxon>Bacillati</taxon>
        <taxon>Actinomycetota</taxon>
        <taxon>Actinomycetes</taxon>
        <taxon>Micromonosporales</taxon>
        <taxon>Micromonosporaceae</taxon>
        <taxon>Micromonospora</taxon>
    </lineage>
</organism>
<proteinExistence type="predicted"/>
<dbReference type="EMBL" id="RAQQ01000056">
    <property type="protein sequence ID" value="RKF20955.1"/>
    <property type="molecule type" value="Genomic_DNA"/>
</dbReference>
<evidence type="ECO:0000313" key="1">
    <source>
        <dbReference type="EMBL" id="RKF20955.1"/>
    </source>
</evidence>
<accession>A0A420EJT0</accession>
<comment type="caution">
    <text evidence="1">The sequence shown here is derived from an EMBL/GenBank/DDBJ whole genome shotgun (WGS) entry which is preliminary data.</text>
</comment>
<dbReference type="Proteomes" id="UP000285744">
    <property type="component" value="Unassembled WGS sequence"/>
</dbReference>
<protein>
    <submittedName>
        <fullName evidence="1">Uncharacterized protein</fullName>
    </submittedName>
</protein>
<dbReference type="AlphaFoldDB" id="A0A420EJT0"/>
<evidence type="ECO:0000313" key="2">
    <source>
        <dbReference type="Proteomes" id="UP000285744"/>
    </source>
</evidence>
<gene>
    <name evidence="1" type="ORF">D7I43_31700</name>
</gene>
<reference evidence="1 2" key="1">
    <citation type="journal article" date="2018" name="Int. J. Syst. Evol. Microbiol.">
        <title>Micromonospora globbae sp. nov., an endophytic actinomycete isolated from roots of Globba winitii C. H. Wright.</title>
        <authorList>
            <person name="Kuncharoen N."/>
            <person name="Pittayakhajonwut P."/>
            <person name="Tanasupawat S."/>
        </authorList>
    </citation>
    <scope>NUCLEOTIDE SEQUENCE [LARGE SCALE GENOMIC DNA]</scope>
    <source>
        <strain evidence="1 2">WPS1-2</strain>
    </source>
</reference>
<name>A0A420EJT0_9ACTN</name>
<sequence>MTEWVLESNADGAPPTPEEVVREAIARIIFEAASNETAARLRKGERPAWASAEAEGQLLEIAHALALRAPLSTTGPTAEEFSRAIEQGIEAMRLIQGVS</sequence>